<protein>
    <submittedName>
        <fullName evidence="4">Putative acetyltransferase</fullName>
        <ecNumber evidence="4">2.3.1.-</ecNumber>
    </submittedName>
</protein>
<keyword evidence="2 4" id="KW-0012">Acyltransferase</keyword>
<keyword evidence="1 4" id="KW-0808">Transferase</keyword>
<dbReference type="PANTHER" id="PTHR43800:SF1">
    <property type="entry name" value="PEPTIDYL-LYSINE N-ACETYLTRANSFERASE YJAB"/>
    <property type="match status" value="1"/>
</dbReference>
<dbReference type="EC" id="2.3.1.-" evidence="4"/>
<dbReference type="SUPFAM" id="SSF55729">
    <property type="entry name" value="Acyl-CoA N-acyltransferases (Nat)"/>
    <property type="match status" value="1"/>
</dbReference>
<dbReference type="Gene3D" id="3.40.630.30">
    <property type="match status" value="1"/>
</dbReference>
<dbReference type="AlphaFoldDB" id="A0A7X5QZK2"/>
<dbReference type="RefSeq" id="WP_167148115.1">
    <property type="nucleotide sequence ID" value="NZ_JAAMOX010000001.1"/>
</dbReference>
<evidence type="ECO:0000256" key="2">
    <source>
        <dbReference type="ARBA" id="ARBA00023315"/>
    </source>
</evidence>
<evidence type="ECO:0000313" key="5">
    <source>
        <dbReference type="Proteomes" id="UP000541033"/>
    </source>
</evidence>
<feature type="domain" description="N-acetyltransferase" evidence="3">
    <location>
        <begin position="4"/>
        <end position="148"/>
    </location>
</feature>
<accession>A0A7X5QZK2</accession>
<dbReference type="InterPro" id="IPR000182">
    <property type="entry name" value="GNAT_dom"/>
</dbReference>
<dbReference type="Proteomes" id="UP000541033">
    <property type="component" value="Unassembled WGS sequence"/>
</dbReference>
<proteinExistence type="predicted"/>
<reference evidence="4 5" key="1">
    <citation type="submission" date="2020-02" db="EMBL/GenBank/DDBJ databases">
        <title>Sequencing the genomes of 1000 actinobacteria strains.</title>
        <authorList>
            <person name="Klenk H.-P."/>
        </authorList>
    </citation>
    <scope>NUCLEOTIDE SEQUENCE [LARGE SCALE GENOMIC DNA]</scope>
    <source>
        <strain evidence="4 5">DSM 27960</strain>
    </source>
</reference>
<gene>
    <name evidence="4" type="ORF">FHX76_000788</name>
</gene>
<sequence>MSQLLVRPCFGQDEWPTIVKIWRSSVEATHTFLTVEDINRYELRMVTHYLPAVELDIATIDGHAVGFLGWVDDSIEMLFVDAGAMRRGVGTALLHAAQLRSPQLVLDVNEQNPAALSFYEHSGFLRVGRSETDGDGRPFPIIHLRYGR</sequence>
<evidence type="ECO:0000259" key="3">
    <source>
        <dbReference type="PROSITE" id="PS51186"/>
    </source>
</evidence>
<organism evidence="4 5">
    <name type="scientific">Lysinibacter cavernae</name>
    <dbReference type="NCBI Taxonomy" id="1640652"/>
    <lineage>
        <taxon>Bacteria</taxon>
        <taxon>Bacillati</taxon>
        <taxon>Actinomycetota</taxon>
        <taxon>Actinomycetes</taxon>
        <taxon>Micrococcales</taxon>
        <taxon>Microbacteriaceae</taxon>
        <taxon>Lysinibacter</taxon>
    </lineage>
</organism>
<name>A0A7X5QZK2_9MICO</name>
<comment type="caution">
    <text evidence="4">The sequence shown here is derived from an EMBL/GenBank/DDBJ whole genome shotgun (WGS) entry which is preliminary data.</text>
</comment>
<evidence type="ECO:0000256" key="1">
    <source>
        <dbReference type="ARBA" id="ARBA00022679"/>
    </source>
</evidence>
<dbReference type="PROSITE" id="PS51186">
    <property type="entry name" value="GNAT"/>
    <property type="match status" value="1"/>
</dbReference>
<dbReference type="EMBL" id="JAAMOX010000001">
    <property type="protein sequence ID" value="NIH52920.1"/>
    <property type="molecule type" value="Genomic_DNA"/>
</dbReference>
<dbReference type="InterPro" id="IPR016181">
    <property type="entry name" value="Acyl_CoA_acyltransferase"/>
</dbReference>
<evidence type="ECO:0000313" key="4">
    <source>
        <dbReference type="EMBL" id="NIH52920.1"/>
    </source>
</evidence>
<dbReference type="PANTHER" id="PTHR43800">
    <property type="entry name" value="PEPTIDYL-LYSINE N-ACETYLTRANSFERASE YJAB"/>
    <property type="match status" value="1"/>
</dbReference>
<dbReference type="GO" id="GO:0016747">
    <property type="term" value="F:acyltransferase activity, transferring groups other than amino-acyl groups"/>
    <property type="evidence" value="ECO:0007669"/>
    <property type="project" value="InterPro"/>
</dbReference>
<dbReference type="CDD" id="cd04301">
    <property type="entry name" value="NAT_SF"/>
    <property type="match status" value="1"/>
</dbReference>
<dbReference type="Pfam" id="PF13673">
    <property type="entry name" value="Acetyltransf_10"/>
    <property type="match status" value="1"/>
</dbReference>
<keyword evidence="5" id="KW-1185">Reference proteome</keyword>